<dbReference type="EMBL" id="VSSQ01012944">
    <property type="protein sequence ID" value="MPM50381.1"/>
    <property type="molecule type" value="Genomic_DNA"/>
</dbReference>
<keyword evidence="1" id="KW-1133">Transmembrane helix</keyword>
<keyword evidence="1" id="KW-0472">Membrane</keyword>
<accession>A0A645ADM6</accession>
<keyword evidence="1" id="KW-0812">Transmembrane</keyword>
<evidence type="ECO:0000256" key="1">
    <source>
        <dbReference type="SAM" id="Phobius"/>
    </source>
</evidence>
<evidence type="ECO:0000313" key="2">
    <source>
        <dbReference type="EMBL" id="MPM50381.1"/>
    </source>
</evidence>
<sequence length="172" mass="19042">MLPFTARVDRQIKSLFDLSFWSSIAVIILIAVSNFVNFFRVNAKQTPLMNGVSPNLVLIVSILLILWFIYGCVGNVLDKRRLVRAFVTLDDAGVSGYAIANPTLQGEGEDFSLTYSQIVSVDAIAVAITKKHSAPALRLKTLEREYIVPALENISEIIKLVSERILNGQETC</sequence>
<name>A0A645ADM6_9ZZZZ</name>
<feature type="transmembrane region" description="Helical" evidence="1">
    <location>
        <begin position="56"/>
        <end position="77"/>
    </location>
</feature>
<feature type="transmembrane region" description="Helical" evidence="1">
    <location>
        <begin position="15"/>
        <end position="36"/>
    </location>
</feature>
<reference evidence="2" key="1">
    <citation type="submission" date="2019-08" db="EMBL/GenBank/DDBJ databases">
        <authorList>
            <person name="Kucharzyk K."/>
            <person name="Murdoch R.W."/>
            <person name="Higgins S."/>
            <person name="Loffler F."/>
        </authorList>
    </citation>
    <scope>NUCLEOTIDE SEQUENCE</scope>
</reference>
<proteinExistence type="predicted"/>
<gene>
    <name evidence="2" type="ORF">SDC9_97120</name>
</gene>
<dbReference type="AlphaFoldDB" id="A0A645ADM6"/>
<organism evidence="2">
    <name type="scientific">bioreactor metagenome</name>
    <dbReference type="NCBI Taxonomy" id="1076179"/>
    <lineage>
        <taxon>unclassified sequences</taxon>
        <taxon>metagenomes</taxon>
        <taxon>ecological metagenomes</taxon>
    </lineage>
</organism>
<comment type="caution">
    <text evidence="2">The sequence shown here is derived from an EMBL/GenBank/DDBJ whole genome shotgun (WGS) entry which is preliminary data.</text>
</comment>
<protein>
    <submittedName>
        <fullName evidence="2">Uncharacterized protein</fullName>
    </submittedName>
</protein>